<dbReference type="EnsemblMetazoa" id="XM_008207380">
    <property type="protein sequence ID" value="XP_008205602"/>
    <property type="gene ID" value="LOC100119858"/>
</dbReference>
<dbReference type="InterPro" id="IPR005599">
    <property type="entry name" value="GPI_mannosylTrfase"/>
</dbReference>
<dbReference type="GO" id="GO:0005789">
    <property type="term" value="C:endoplasmic reticulum membrane"/>
    <property type="evidence" value="ECO:0007669"/>
    <property type="project" value="UniProtKB-SubCell"/>
</dbReference>
<name>A0A7M7T9H2_NASVI</name>
<evidence type="ECO:0000313" key="13">
    <source>
        <dbReference type="Proteomes" id="UP000002358"/>
    </source>
</evidence>
<keyword evidence="8 11" id="KW-1133">Transmembrane helix</keyword>
<dbReference type="EnsemblMetazoa" id="XM_031928832">
    <property type="protein sequence ID" value="XP_031784692"/>
    <property type="gene ID" value="LOC100119858"/>
</dbReference>
<dbReference type="PANTHER" id="PTHR22760">
    <property type="entry name" value="GLYCOSYLTRANSFERASE"/>
    <property type="match status" value="1"/>
</dbReference>
<feature type="transmembrane region" description="Helical" evidence="11">
    <location>
        <begin position="388"/>
        <end position="407"/>
    </location>
</feature>
<keyword evidence="3" id="KW-0337">GPI-anchor biosynthesis</keyword>
<evidence type="ECO:0000256" key="4">
    <source>
        <dbReference type="ARBA" id="ARBA00022676"/>
    </source>
</evidence>
<dbReference type="InParanoid" id="A0A7M7T9H2"/>
<dbReference type="Proteomes" id="UP000002358">
    <property type="component" value="Chromosome 4"/>
</dbReference>
<dbReference type="EnsemblMetazoa" id="XM_001603515">
    <property type="protein sequence ID" value="XP_001603565"/>
    <property type="gene ID" value="LOC100119858"/>
</dbReference>
<evidence type="ECO:0000256" key="3">
    <source>
        <dbReference type="ARBA" id="ARBA00022502"/>
    </source>
</evidence>
<dbReference type="PANTHER" id="PTHR22760:SF3">
    <property type="entry name" value="GPI MANNOSYLTRANSFERASE 4"/>
    <property type="match status" value="1"/>
</dbReference>
<keyword evidence="13" id="KW-1185">Reference proteome</keyword>
<dbReference type="OMA" id="YRICRLY"/>
<gene>
    <name evidence="12" type="primary">100119858</name>
</gene>
<evidence type="ECO:0000256" key="1">
    <source>
        <dbReference type="ARBA" id="ARBA00004477"/>
    </source>
</evidence>
<keyword evidence="7 11" id="KW-0256">Endoplasmic reticulum</keyword>
<comment type="subcellular location">
    <subcellularLocation>
        <location evidence="1 11">Endoplasmic reticulum membrane</location>
        <topology evidence="1 11">Multi-pass membrane protein</topology>
    </subcellularLocation>
</comment>
<sequence>MQHSLTHCCPKNGSNKILHFCSRRSLYFIFATLRILLNFVPQTGYIHPDEFFQFVEVASGDAFDIDVYKPWEFNITFPVRSSLFPQLCVRLPYFILEGLTPYSEYFFGISLKTPYFLVLFPRLMMTILSFVSDYCLFKICIIFREPYVDRLTIFASSYVILIYSCRTFSNSIEIILTSILIYHVSRCIEFSNKVVLQSDYLADKYYKARTGVERAKIYKLRMSLPPHSLNDCLLLATITVFGIFNRPTFIAFAFPPIFFWLHRGLGSKTVGFLDFHIRIFVFVIFSIPTVIILILYDSLYFGYLTMAEVGKFEISMNNFVVTPLNFLKYNSITDNLKNHGLHPRFLHFLVNVPLLFNALGVIAVLTIVKMVNSGLRGRWLELPRIQNIESLMVSSFAVPIALLSIFPHQEPRFILPVILPLIFLFSHYIKCPEVGAVNVANKKKPMPSKLVKENKFGLKGVWYLCNAILVIFYGFVHQGGVLTLTSHLFKELKAKPYLMHIHLFTSHTYPVPTGILHLRNTKRTYTSDSGHKYTLTKDFNIYELGSKTVDTIYDRISSAIEECEKDLHFKRVPYRLYYALPYSLYNEFADYVLNNETQSFKFNLVKSFYPHVSMEKLPELAAFWDCLSMNTLQDCSLNFIDNVSENILNYLRQFTLVLLQIEYKNKS</sequence>
<dbReference type="FunCoup" id="A0A7M7T9H2">
    <property type="interactions" value="136"/>
</dbReference>
<dbReference type="EC" id="2.4.1.-" evidence="11"/>
<proteinExistence type="inferred from homology"/>
<comment type="similarity">
    <text evidence="10">Belongs to the glycosyltransferase 22 family. PIGZ subfamily.</text>
</comment>
<protein>
    <recommendedName>
        <fullName evidence="11">Mannosyltransferase</fullName>
        <ecNumber evidence="11">2.4.1.-</ecNumber>
    </recommendedName>
</protein>
<evidence type="ECO:0000256" key="5">
    <source>
        <dbReference type="ARBA" id="ARBA00022679"/>
    </source>
</evidence>
<evidence type="ECO:0000256" key="6">
    <source>
        <dbReference type="ARBA" id="ARBA00022692"/>
    </source>
</evidence>
<evidence type="ECO:0000256" key="11">
    <source>
        <dbReference type="RuleBase" id="RU363075"/>
    </source>
</evidence>
<accession>A0A7M7T9H2</accession>
<comment type="pathway">
    <text evidence="2">Glycolipid biosynthesis; glycosylphosphatidylinositol-anchor biosynthesis.</text>
</comment>
<feature type="transmembrane region" description="Helical" evidence="11">
    <location>
        <begin position="456"/>
        <end position="476"/>
    </location>
</feature>
<dbReference type="GO" id="GO:0000026">
    <property type="term" value="F:alpha-1,2-mannosyltransferase activity"/>
    <property type="evidence" value="ECO:0007669"/>
    <property type="project" value="TreeGrafter"/>
</dbReference>
<feature type="transmembrane region" description="Helical" evidence="11">
    <location>
        <begin position="275"/>
        <end position="296"/>
    </location>
</feature>
<evidence type="ECO:0000256" key="7">
    <source>
        <dbReference type="ARBA" id="ARBA00022824"/>
    </source>
</evidence>
<reference evidence="12" key="1">
    <citation type="submission" date="2021-01" db="UniProtKB">
        <authorList>
            <consortium name="EnsemblMetazoa"/>
        </authorList>
    </citation>
    <scope>IDENTIFICATION</scope>
</reference>
<keyword evidence="6 11" id="KW-0812">Transmembrane</keyword>
<feature type="transmembrane region" description="Helical" evidence="11">
    <location>
        <begin position="345"/>
        <end position="368"/>
    </location>
</feature>
<dbReference type="Pfam" id="PF03901">
    <property type="entry name" value="Glyco_transf_22"/>
    <property type="match status" value="1"/>
</dbReference>
<feature type="transmembrane region" description="Helical" evidence="11">
    <location>
        <begin position="413"/>
        <end position="435"/>
    </location>
</feature>
<dbReference type="EnsemblMetazoa" id="XM_008207382">
    <property type="protein sequence ID" value="XP_008205604"/>
    <property type="gene ID" value="LOC100119858"/>
</dbReference>
<evidence type="ECO:0000256" key="8">
    <source>
        <dbReference type="ARBA" id="ARBA00022989"/>
    </source>
</evidence>
<evidence type="ECO:0000313" key="12">
    <source>
        <dbReference type="EnsemblMetazoa" id="XP_031784692"/>
    </source>
</evidence>
<keyword evidence="5" id="KW-0808">Transferase</keyword>
<dbReference type="OrthoDB" id="10066429at2759"/>
<keyword evidence="9 11" id="KW-0472">Membrane</keyword>
<evidence type="ECO:0000256" key="9">
    <source>
        <dbReference type="ARBA" id="ARBA00023136"/>
    </source>
</evidence>
<dbReference type="KEGG" id="nvi:100119858"/>
<dbReference type="AlphaFoldDB" id="A0A7M7T9H2"/>
<keyword evidence="4 11" id="KW-0328">Glycosyltransferase</keyword>
<organism evidence="12 13">
    <name type="scientific">Nasonia vitripennis</name>
    <name type="common">Parasitic wasp</name>
    <dbReference type="NCBI Taxonomy" id="7425"/>
    <lineage>
        <taxon>Eukaryota</taxon>
        <taxon>Metazoa</taxon>
        <taxon>Ecdysozoa</taxon>
        <taxon>Arthropoda</taxon>
        <taxon>Hexapoda</taxon>
        <taxon>Insecta</taxon>
        <taxon>Pterygota</taxon>
        <taxon>Neoptera</taxon>
        <taxon>Endopterygota</taxon>
        <taxon>Hymenoptera</taxon>
        <taxon>Apocrita</taxon>
        <taxon>Proctotrupomorpha</taxon>
        <taxon>Chalcidoidea</taxon>
        <taxon>Pteromalidae</taxon>
        <taxon>Pteromalinae</taxon>
        <taxon>Nasonia</taxon>
    </lineage>
</organism>
<evidence type="ECO:0000256" key="10">
    <source>
        <dbReference type="ARBA" id="ARBA00038466"/>
    </source>
</evidence>
<dbReference type="GO" id="GO:0006506">
    <property type="term" value="P:GPI anchor biosynthetic process"/>
    <property type="evidence" value="ECO:0007669"/>
    <property type="project" value="UniProtKB-KW"/>
</dbReference>
<evidence type="ECO:0000256" key="2">
    <source>
        <dbReference type="ARBA" id="ARBA00004687"/>
    </source>
</evidence>